<protein>
    <submittedName>
        <fullName evidence="3">Uncharacterized protein</fullName>
    </submittedName>
</protein>
<comment type="caution">
    <text evidence="3">The sequence shown here is derived from an EMBL/GenBank/DDBJ whole genome shotgun (WGS) entry which is preliminary data.</text>
</comment>
<evidence type="ECO:0000313" key="3">
    <source>
        <dbReference type="EMBL" id="RDU39238.1"/>
    </source>
</evidence>
<dbReference type="Pfam" id="PF01446">
    <property type="entry name" value="Rep_1"/>
    <property type="match status" value="1"/>
</dbReference>
<evidence type="ECO:0000256" key="2">
    <source>
        <dbReference type="ARBA" id="ARBA00022705"/>
    </source>
</evidence>
<accession>A0A3D8GXQ2</accession>
<dbReference type="AlphaFoldDB" id="A0A3D8GXQ2"/>
<reference evidence="3 4" key="1">
    <citation type="submission" date="2018-08" db="EMBL/GenBank/DDBJ databases">
        <title>Genome sequence of Marinobacter flavimaris KCTC 12185.</title>
        <authorList>
            <person name="Chun J."/>
            <person name="Kim B.-Y."/>
            <person name="Choi S.-B."/>
            <person name="Kwak M.-J."/>
        </authorList>
    </citation>
    <scope>NUCLEOTIDE SEQUENCE [LARGE SCALE GENOMIC DNA]</scope>
    <source>
        <strain evidence="3 4">KCTC 12185</strain>
    </source>
</reference>
<keyword evidence="4" id="KW-1185">Reference proteome</keyword>
<dbReference type="Proteomes" id="UP000256431">
    <property type="component" value="Unassembled WGS sequence"/>
</dbReference>
<dbReference type="RefSeq" id="WP_104272239.1">
    <property type="nucleotide sequence ID" value="NZ_PSSW01000015.1"/>
</dbReference>
<dbReference type="EMBL" id="QRDH01000014">
    <property type="protein sequence ID" value="RDU39238.1"/>
    <property type="molecule type" value="Genomic_DNA"/>
</dbReference>
<comment type="similarity">
    <text evidence="1">Belongs to the Gram-positive plasmids replication protein type 1 family.</text>
</comment>
<dbReference type="GO" id="GO:0003677">
    <property type="term" value="F:DNA binding"/>
    <property type="evidence" value="ECO:0007669"/>
    <property type="project" value="InterPro"/>
</dbReference>
<dbReference type="InterPro" id="IPR000989">
    <property type="entry name" value="Rep"/>
</dbReference>
<organism evidence="3 4">
    <name type="scientific">Marinobacter flavimaris</name>
    <dbReference type="NCBI Taxonomy" id="262076"/>
    <lineage>
        <taxon>Bacteria</taxon>
        <taxon>Pseudomonadati</taxon>
        <taxon>Pseudomonadota</taxon>
        <taxon>Gammaproteobacteria</taxon>
        <taxon>Pseudomonadales</taxon>
        <taxon>Marinobacteraceae</taxon>
        <taxon>Marinobacter</taxon>
    </lineage>
</organism>
<keyword evidence="2" id="KW-0235">DNA replication</keyword>
<sequence>MTIQPHSALALRPIANFIACHFQTIEYSEHQGQMIHECGQSMKSHPHYRMVTSPKLLACRHRYCPFCQHERVENLQQQVNSFMEIVESSGAKANWLVLTLYGQQSIVNCLKRRLEEMESAFTQLTRRRFAQHILGCIRFLEVSQDQVDSRLARPRFRCLLLVTTSMFEGADCVSEAQWAERWRNFLNRRTTPEVHLMRLVGSAHRVTESVQNEIHKSMSYSDDFPSEEWFLEMTRQVQGVPTLNVDGVLKPWLTKALEDQEEDLARERRYSIAKSSIQVP</sequence>
<proteinExistence type="inferred from homology"/>
<evidence type="ECO:0000256" key="1">
    <source>
        <dbReference type="ARBA" id="ARBA00008909"/>
    </source>
</evidence>
<name>A0A3D8GXQ2_9GAMM</name>
<gene>
    <name evidence="3" type="ORF">DXI23_19590</name>
</gene>
<dbReference type="GO" id="GO:0006260">
    <property type="term" value="P:DNA replication"/>
    <property type="evidence" value="ECO:0007669"/>
    <property type="project" value="UniProtKB-KW"/>
</dbReference>
<evidence type="ECO:0000313" key="4">
    <source>
        <dbReference type="Proteomes" id="UP000256431"/>
    </source>
</evidence>